<keyword evidence="2" id="KW-0227">DNA damage</keyword>
<dbReference type="Proteomes" id="UP000094565">
    <property type="component" value="Chromosome 2"/>
</dbReference>
<protein>
    <recommendedName>
        <fullName evidence="6">DNA repair and recombination protein RAD52</fullName>
    </recommendedName>
</protein>
<comment type="function">
    <text evidence="5">Involved in DNA double-strand break (DSB) repair and recombination. Promotes the annealing of complementary single-stranded DNA and by stimulation of the RAD51 recombinase.</text>
</comment>
<dbReference type="InterPro" id="IPR042525">
    <property type="entry name" value="Rad52_Rad59_Rad22_sf"/>
</dbReference>
<accession>A0A1B2JC39</accession>
<dbReference type="InterPro" id="IPR007232">
    <property type="entry name" value="Rad52_Rad59_Rad22"/>
</dbReference>
<evidence type="ECO:0000313" key="7">
    <source>
        <dbReference type="EMBL" id="ANZ75562.1"/>
    </source>
</evidence>
<evidence type="ECO:0000256" key="3">
    <source>
        <dbReference type="ARBA" id="ARBA00023172"/>
    </source>
</evidence>
<keyword evidence="3" id="KW-0233">DNA recombination</keyword>
<dbReference type="PANTHER" id="PTHR12132">
    <property type="entry name" value="DNA REPAIR AND RECOMBINATION PROTEIN RAD52, RAD59"/>
    <property type="match status" value="1"/>
</dbReference>
<evidence type="ECO:0000256" key="5">
    <source>
        <dbReference type="ARBA" id="ARBA00037138"/>
    </source>
</evidence>
<dbReference type="AlphaFoldDB" id="A0A1B2JC39"/>
<proteinExistence type="inferred from homology"/>
<dbReference type="GO" id="GO:0005634">
    <property type="term" value="C:nucleus"/>
    <property type="evidence" value="ECO:0007669"/>
    <property type="project" value="TreeGrafter"/>
</dbReference>
<dbReference type="SUPFAM" id="SSF54768">
    <property type="entry name" value="dsRNA-binding domain-like"/>
    <property type="match status" value="1"/>
</dbReference>
<comment type="similarity">
    <text evidence="1">Belongs to the RAD52 family.</text>
</comment>
<organism evidence="7 8">
    <name type="scientific">Komagataella pastoris</name>
    <name type="common">Yeast</name>
    <name type="synonym">Pichia pastoris</name>
    <dbReference type="NCBI Taxonomy" id="4922"/>
    <lineage>
        <taxon>Eukaryota</taxon>
        <taxon>Fungi</taxon>
        <taxon>Dikarya</taxon>
        <taxon>Ascomycota</taxon>
        <taxon>Saccharomycotina</taxon>
        <taxon>Pichiomycetes</taxon>
        <taxon>Pichiales</taxon>
        <taxon>Pichiaceae</taxon>
        <taxon>Komagataella</taxon>
    </lineage>
</organism>
<dbReference type="GO" id="GO:0045002">
    <property type="term" value="P:double-strand break repair via single-strand annealing"/>
    <property type="evidence" value="ECO:0007669"/>
    <property type="project" value="TreeGrafter"/>
</dbReference>
<evidence type="ECO:0000256" key="2">
    <source>
        <dbReference type="ARBA" id="ARBA00022763"/>
    </source>
</evidence>
<sequence length="178" mass="20081">MDSSDSESSGTCQSELFPKELKFDLFDDFSIIKPSEWAITRIGWLQAKIDQLHRSRNSMQRKYPKMELANRTLISTANQVFGFNGWSSALDGSFEILECAERDGRFEMKVLTTVKLILKDGTTCSAIGTGRTQNAPGRAQALSKCKKQAINDAIRKCIESLPNLLLECQDRKQAFKDY</sequence>
<dbReference type="PANTHER" id="PTHR12132:SF1">
    <property type="entry name" value="DNA REPAIR PROTEIN RAD52 HOMOLOG"/>
    <property type="match status" value="1"/>
</dbReference>
<dbReference type="EMBL" id="CP014585">
    <property type="protein sequence ID" value="ANZ75562.1"/>
    <property type="molecule type" value="Genomic_DNA"/>
</dbReference>
<evidence type="ECO:0000313" key="8">
    <source>
        <dbReference type="Proteomes" id="UP000094565"/>
    </source>
</evidence>
<dbReference type="Pfam" id="PF04098">
    <property type="entry name" value="Rad52_Rad22"/>
    <property type="match status" value="1"/>
</dbReference>
<keyword evidence="4" id="KW-0234">DNA repair</keyword>
<evidence type="ECO:0000256" key="4">
    <source>
        <dbReference type="ARBA" id="ARBA00023204"/>
    </source>
</evidence>
<dbReference type="InterPro" id="IPR041247">
    <property type="entry name" value="Rad52_fam"/>
</dbReference>
<dbReference type="GO" id="GO:0006312">
    <property type="term" value="P:mitotic recombination"/>
    <property type="evidence" value="ECO:0007669"/>
    <property type="project" value="TreeGrafter"/>
</dbReference>
<evidence type="ECO:0000256" key="6">
    <source>
        <dbReference type="ARBA" id="ARBA00041062"/>
    </source>
</evidence>
<dbReference type="Gene3D" id="3.30.390.80">
    <property type="entry name" value="DNA repair protein Rad52/59/22"/>
    <property type="match status" value="1"/>
</dbReference>
<reference evidence="7 8" key="1">
    <citation type="submission" date="2016-02" db="EMBL/GenBank/DDBJ databases">
        <title>Comparative genomic and transcriptomic foundation for Pichia pastoris.</title>
        <authorList>
            <person name="Love K.R."/>
            <person name="Shah K.A."/>
            <person name="Whittaker C.A."/>
            <person name="Wu J."/>
            <person name="Bartlett M.C."/>
            <person name="Ma D."/>
            <person name="Leeson R.L."/>
            <person name="Priest M."/>
            <person name="Young S.K."/>
            <person name="Love J.C."/>
        </authorList>
    </citation>
    <scope>NUCLEOTIDE SEQUENCE [LARGE SCALE GENOMIC DNA]</scope>
    <source>
        <strain evidence="7 8">ATCC 28485</strain>
    </source>
</reference>
<evidence type="ECO:0000256" key="1">
    <source>
        <dbReference type="ARBA" id="ARBA00006638"/>
    </source>
</evidence>
<dbReference type="OrthoDB" id="206565at2759"/>
<dbReference type="GO" id="GO:0000724">
    <property type="term" value="P:double-strand break repair via homologous recombination"/>
    <property type="evidence" value="ECO:0007669"/>
    <property type="project" value="TreeGrafter"/>
</dbReference>
<gene>
    <name evidence="7" type="primary">RAD59</name>
    <name evidence="7" type="ORF">ATY40_BA7503232</name>
</gene>
<keyword evidence="8" id="KW-1185">Reference proteome</keyword>
<name>A0A1B2JC39_PICPA</name>